<dbReference type="Proteomes" id="UP000186599">
    <property type="component" value="Unassembled WGS sequence"/>
</dbReference>
<name>A0A1I4QMJ4_9GAMM</name>
<evidence type="ECO:0000313" key="4">
    <source>
        <dbReference type="Proteomes" id="UP000186599"/>
    </source>
</evidence>
<evidence type="ECO:0008006" key="6">
    <source>
        <dbReference type="Google" id="ProtNLM"/>
    </source>
</evidence>
<evidence type="ECO:0000313" key="3">
    <source>
        <dbReference type="EMBL" id="SFM40930.1"/>
    </source>
</evidence>
<organism evidence="3 4">
    <name type="scientific">Halopseudomonas bauzanensis</name>
    <dbReference type="NCBI Taxonomy" id="653930"/>
    <lineage>
        <taxon>Bacteria</taxon>
        <taxon>Pseudomonadati</taxon>
        <taxon>Pseudomonadota</taxon>
        <taxon>Gammaproteobacteria</taxon>
        <taxon>Pseudomonadales</taxon>
        <taxon>Pseudomonadaceae</taxon>
        <taxon>Halopseudomonas</taxon>
    </lineage>
</organism>
<evidence type="ECO:0000256" key="1">
    <source>
        <dbReference type="SAM" id="Phobius"/>
    </source>
</evidence>
<dbReference type="Proteomes" id="UP000186904">
    <property type="component" value="Unassembled WGS sequence"/>
</dbReference>
<accession>A0A1I4QMJ4</accession>
<dbReference type="Pfam" id="PF11804">
    <property type="entry name" value="DUF3325"/>
    <property type="match status" value="1"/>
</dbReference>
<dbReference type="EMBL" id="FOGN01000011">
    <property type="protein sequence ID" value="SES37964.1"/>
    <property type="molecule type" value="Genomic_DNA"/>
</dbReference>
<evidence type="ECO:0000313" key="2">
    <source>
        <dbReference type="EMBL" id="SES37964.1"/>
    </source>
</evidence>
<dbReference type="EMBL" id="FOUA01000011">
    <property type="protein sequence ID" value="SFM40930.1"/>
    <property type="molecule type" value="Genomic_DNA"/>
</dbReference>
<reference evidence="4 5" key="1">
    <citation type="submission" date="2016-10" db="EMBL/GenBank/DDBJ databases">
        <authorList>
            <person name="de Groot N.N."/>
        </authorList>
    </citation>
    <scope>NUCLEOTIDE SEQUENCE [LARGE SCALE GENOMIC DNA]</scope>
    <source>
        <strain evidence="3 4">CGMCC 1.9095</strain>
        <strain evidence="2 5">DSM 22558</strain>
    </source>
</reference>
<feature type="transmembrane region" description="Helical" evidence="1">
    <location>
        <begin position="48"/>
        <end position="63"/>
    </location>
</feature>
<dbReference type="STRING" id="653930.SAMN05216589_0117"/>
<evidence type="ECO:0000313" key="5">
    <source>
        <dbReference type="Proteomes" id="UP000186904"/>
    </source>
</evidence>
<dbReference type="RefSeq" id="WP_074781340.1">
    <property type="nucleotide sequence ID" value="NZ_FOGN01000011.1"/>
</dbReference>
<dbReference type="AlphaFoldDB" id="A0A1I4QMJ4"/>
<keyword evidence="1" id="KW-1133">Transmembrane helix</keyword>
<keyword evidence="4" id="KW-1185">Reference proteome</keyword>
<protein>
    <recommendedName>
        <fullName evidence="6">DUF3325 domain-containing protein</fullName>
    </recommendedName>
</protein>
<sequence length="103" mass="11290">MPELIPTFLAFALAYLAFAQLALSQPQHLKTIAPDARPPGKCRGRKSVATLLLLISLVLLLRTEGAAFGTLIWVQLLSAAGFCVAQTLAWRPAWLHWLVAARR</sequence>
<dbReference type="OrthoDB" id="7033624at2"/>
<gene>
    <name evidence="3" type="ORF">SAMN04487855_0116</name>
    <name evidence="2" type="ORF">SAMN05216589_0117</name>
</gene>
<proteinExistence type="predicted"/>
<dbReference type="InterPro" id="IPR021762">
    <property type="entry name" value="DUF3325"/>
</dbReference>
<keyword evidence="1" id="KW-0472">Membrane</keyword>
<keyword evidence="1" id="KW-0812">Transmembrane</keyword>